<organism evidence="2 3">
    <name type="scientific">Tilletia caries</name>
    <name type="common">wheat bunt fungus</name>
    <dbReference type="NCBI Taxonomy" id="13290"/>
    <lineage>
        <taxon>Eukaryota</taxon>
        <taxon>Fungi</taxon>
        <taxon>Dikarya</taxon>
        <taxon>Basidiomycota</taxon>
        <taxon>Ustilaginomycotina</taxon>
        <taxon>Exobasidiomycetes</taxon>
        <taxon>Tilletiales</taxon>
        <taxon>Tilletiaceae</taxon>
        <taxon>Tilletia</taxon>
    </lineage>
</organism>
<keyword evidence="3" id="KW-1185">Reference proteome</keyword>
<feature type="non-terminal residue" evidence="2">
    <location>
        <position position="1"/>
    </location>
</feature>
<protein>
    <submittedName>
        <fullName evidence="2">Uncharacterized protein</fullName>
    </submittedName>
</protein>
<sequence>PALETPEKPISVAIVEALPELINFLDTVQTNQIAQSQLAEHTNDRVEQLAALTQQAYVSLSGQIQAVAQKQPCAYLLDIVIVYTTSISLHQQLQQHREPRQPRHSKCAPSPPAAAAVIPAAAAAVVSAAAASASSSCPAGKQQQSVGPGHTNRLRL</sequence>
<reference evidence="2" key="1">
    <citation type="submission" date="2020-10" db="EMBL/GenBank/DDBJ databases">
        <authorList>
            <person name="Sedaghatjoo S."/>
        </authorList>
    </citation>
    <scope>NUCLEOTIDE SEQUENCE</scope>
    <source>
        <strain evidence="2">AZH3</strain>
    </source>
</reference>
<evidence type="ECO:0000313" key="3">
    <source>
        <dbReference type="Proteomes" id="UP000836402"/>
    </source>
</evidence>
<gene>
    <name evidence="2" type="ORF">JKIAZH3_G1922</name>
</gene>
<proteinExistence type="predicted"/>
<accession>A0ABN7J2J8</accession>
<feature type="region of interest" description="Disordered" evidence="1">
    <location>
        <begin position="93"/>
        <end position="112"/>
    </location>
</feature>
<name>A0ABN7J2J8_9BASI</name>
<dbReference type="EMBL" id="CAJHJG010004678">
    <property type="protein sequence ID" value="CAD6943224.1"/>
    <property type="molecule type" value="Genomic_DNA"/>
</dbReference>
<dbReference type="Proteomes" id="UP000836402">
    <property type="component" value="Unassembled WGS sequence"/>
</dbReference>
<evidence type="ECO:0000256" key="1">
    <source>
        <dbReference type="SAM" id="MobiDB-lite"/>
    </source>
</evidence>
<comment type="caution">
    <text evidence="2">The sequence shown here is derived from an EMBL/GenBank/DDBJ whole genome shotgun (WGS) entry which is preliminary data.</text>
</comment>
<evidence type="ECO:0000313" key="2">
    <source>
        <dbReference type="EMBL" id="CAD6943224.1"/>
    </source>
</evidence>
<feature type="region of interest" description="Disordered" evidence="1">
    <location>
        <begin position="135"/>
        <end position="156"/>
    </location>
</feature>